<dbReference type="InterPro" id="IPR004993">
    <property type="entry name" value="GH3"/>
</dbReference>
<accession>A0ABR0QRX5</accession>
<name>A0ABR0QRX5_GOSAR</name>
<dbReference type="SUPFAM" id="SSF52540">
    <property type="entry name" value="P-loop containing nucleoside triphosphate hydrolases"/>
    <property type="match status" value="1"/>
</dbReference>
<gene>
    <name evidence="1" type="ORF">PVK06_003958</name>
</gene>
<dbReference type="InterPro" id="IPR004252">
    <property type="entry name" value="Probable_transposase_24"/>
</dbReference>
<evidence type="ECO:0000313" key="2">
    <source>
        <dbReference type="Proteomes" id="UP001358586"/>
    </source>
</evidence>
<proteinExistence type="predicted"/>
<evidence type="ECO:0000313" key="1">
    <source>
        <dbReference type="EMBL" id="KAK5841637.1"/>
    </source>
</evidence>
<reference evidence="1 2" key="1">
    <citation type="submission" date="2023-03" db="EMBL/GenBank/DDBJ databases">
        <title>WGS of Gossypium arboreum.</title>
        <authorList>
            <person name="Yu D."/>
        </authorList>
    </citation>
    <scope>NUCLEOTIDE SEQUENCE [LARGE SCALE GENOMIC DNA]</scope>
    <source>
        <tissue evidence="1">Leaf</tissue>
    </source>
</reference>
<dbReference type="Proteomes" id="UP001358586">
    <property type="component" value="Chromosome 2"/>
</dbReference>
<dbReference type="Pfam" id="PF03004">
    <property type="entry name" value="Transposase_24"/>
    <property type="match status" value="1"/>
</dbReference>
<dbReference type="InterPro" id="IPR027417">
    <property type="entry name" value="P-loop_NTPase"/>
</dbReference>
<dbReference type="Pfam" id="PF03321">
    <property type="entry name" value="GH3"/>
    <property type="match status" value="1"/>
</dbReference>
<organism evidence="1 2">
    <name type="scientific">Gossypium arboreum</name>
    <name type="common">Tree cotton</name>
    <name type="synonym">Gossypium nanking</name>
    <dbReference type="NCBI Taxonomy" id="29729"/>
    <lineage>
        <taxon>Eukaryota</taxon>
        <taxon>Viridiplantae</taxon>
        <taxon>Streptophyta</taxon>
        <taxon>Embryophyta</taxon>
        <taxon>Tracheophyta</taxon>
        <taxon>Spermatophyta</taxon>
        <taxon>Magnoliopsida</taxon>
        <taxon>eudicotyledons</taxon>
        <taxon>Gunneridae</taxon>
        <taxon>Pentapetalae</taxon>
        <taxon>rosids</taxon>
        <taxon>malvids</taxon>
        <taxon>Malvales</taxon>
        <taxon>Malvaceae</taxon>
        <taxon>Malvoideae</taxon>
        <taxon>Gossypium</taxon>
    </lineage>
</organism>
<comment type="caution">
    <text evidence="1">The sequence shown here is derived from an EMBL/GenBank/DDBJ whole genome shotgun (WGS) entry which is preliminary data.</text>
</comment>
<dbReference type="EMBL" id="JARKNE010000002">
    <property type="protein sequence ID" value="KAK5841637.1"/>
    <property type="molecule type" value="Genomic_DNA"/>
</dbReference>
<dbReference type="PANTHER" id="PTHR31901">
    <property type="entry name" value="GH3 DOMAIN-CONTAINING PROTEIN"/>
    <property type="match status" value="1"/>
</dbReference>
<keyword evidence="2" id="KW-1185">Reference proteome</keyword>
<protein>
    <submittedName>
        <fullName evidence="1">Uncharacterized protein</fullName>
    </submittedName>
</protein>
<dbReference type="PANTHER" id="PTHR31901:SF57">
    <property type="entry name" value="INDOLE-3-ACETIC ACID-AMIDO SYNTHETASE GH3.17-LIKE ISOFORM X3"/>
    <property type="match status" value="1"/>
</dbReference>
<sequence>MQVSIVSQYLKGFLHDQTDKQLFKKNVLIVTYEDVKPYIDRIVSGETSDILLTKPITGFFLSVGTSCGQPKLMPVIAQVAKKWELFRGLYESHVINFMKCHSHTGKLICCLHGHLKRVSVRQVHDISVATNVAARGLDINDVQLIIQENDWQKETIKRCTILFEGFIDSMIKAHSEKVKESRTKVRYAHTAGCTGYATLNAQFSKKEGRELSRLEQFRFQHLRKDGSGKLSSEAAEQVYDEACKMVKDSMPIPDSSSAPQDNIALENEVYTKVFGPDKDGKMLGYGRGMTKFRLFGYGSVTRESQSTSTITTLVEEMSAKHVQQIQIVQAK</sequence>